<comment type="caution">
    <text evidence="2">The sequence shown here is derived from an EMBL/GenBank/DDBJ whole genome shotgun (WGS) entry which is preliminary data.</text>
</comment>
<dbReference type="Pfam" id="PF08751">
    <property type="entry name" value="TrwC"/>
    <property type="match status" value="1"/>
</dbReference>
<sequence>YDHVSSRAGDPQKHTHVLIANVTFDKDGNARSISNEKCLEYRKSADAIYHQELSRQLQALGYNVRHDRAGHVEIADYTKEQLADFSTRSKEIEAALAGRGLTRETASAESRQVAALATRAPKNMPETRGVHEARWQVQAELLGVKPAERSAAHINKCAQGWTAAQVAGHAVTEAASHLTEREAVMRAQDLHREAARAAEGRCAWADVEAAINDAARRGELIATDDGRITTSRMLEIERTTDARLEEGRGAHRAVMTSRQFDSALAKFERSQGFALSDEQRAASKMILTNSDRYQGCQGLAGTGKTTMLKFVREAAEGAGWRVAGHSSGAEQAAVMQ</sequence>
<dbReference type="AlphaFoldDB" id="T0Z9F6"/>
<feature type="non-terminal residue" evidence="2">
    <location>
        <position position="1"/>
    </location>
</feature>
<dbReference type="Pfam" id="PF13604">
    <property type="entry name" value="AAA_30"/>
    <property type="match status" value="1"/>
</dbReference>
<dbReference type="SUPFAM" id="SSF55464">
    <property type="entry name" value="Origin of replication-binding domain, RBD-like"/>
    <property type="match status" value="1"/>
</dbReference>
<feature type="domain" description="TrwC relaxase" evidence="1">
    <location>
        <begin position="1"/>
        <end position="140"/>
    </location>
</feature>
<gene>
    <name evidence="2" type="ORF">B1B_14819</name>
</gene>
<name>T0Z9F6_9ZZZZ</name>
<feature type="non-terminal residue" evidence="2">
    <location>
        <position position="336"/>
    </location>
</feature>
<reference evidence="2" key="2">
    <citation type="journal article" date="2014" name="ISME J.">
        <title>Microbial stratification in low pH oxic and suboxic macroscopic growths along an acid mine drainage.</title>
        <authorList>
            <person name="Mendez-Garcia C."/>
            <person name="Mesa V."/>
            <person name="Sprenger R.R."/>
            <person name="Richter M."/>
            <person name="Diez M.S."/>
            <person name="Solano J."/>
            <person name="Bargiela R."/>
            <person name="Golyshina O.V."/>
            <person name="Manteca A."/>
            <person name="Ramos J.L."/>
            <person name="Gallego J.R."/>
            <person name="Llorente I."/>
            <person name="Martins Dos Santos V.A."/>
            <person name="Jensen O.N."/>
            <person name="Pelaez A.I."/>
            <person name="Sanchez J."/>
            <person name="Ferrer M."/>
        </authorList>
    </citation>
    <scope>NUCLEOTIDE SEQUENCE</scope>
</reference>
<organism evidence="2">
    <name type="scientific">mine drainage metagenome</name>
    <dbReference type="NCBI Taxonomy" id="410659"/>
    <lineage>
        <taxon>unclassified sequences</taxon>
        <taxon>metagenomes</taxon>
        <taxon>ecological metagenomes</taxon>
    </lineage>
</organism>
<protein>
    <submittedName>
        <fullName evidence="2">TrwC protein</fullName>
    </submittedName>
</protein>
<evidence type="ECO:0000259" key="1">
    <source>
        <dbReference type="Pfam" id="PF08751"/>
    </source>
</evidence>
<evidence type="ECO:0000313" key="2">
    <source>
        <dbReference type="EMBL" id="EQD40722.1"/>
    </source>
</evidence>
<dbReference type="EMBL" id="AUZY01009843">
    <property type="protein sequence ID" value="EQD40722.1"/>
    <property type="molecule type" value="Genomic_DNA"/>
</dbReference>
<proteinExistence type="predicted"/>
<dbReference type="InterPro" id="IPR014862">
    <property type="entry name" value="TrwC"/>
</dbReference>
<dbReference type="InterPro" id="IPR027417">
    <property type="entry name" value="P-loop_NTPase"/>
</dbReference>
<reference evidence="2" key="1">
    <citation type="submission" date="2013-08" db="EMBL/GenBank/DDBJ databases">
        <authorList>
            <person name="Mendez C."/>
            <person name="Richter M."/>
            <person name="Ferrer M."/>
            <person name="Sanchez J."/>
        </authorList>
    </citation>
    <scope>NUCLEOTIDE SEQUENCE</scope>
</reference>
<accession>T0Z9F6</accession>
<dbReference type="NCBIfam" id="NF041492">
    <property type="entry name" value="MobF"/>
    <property type="match status" value="1"/>
</dbReference>
<dbReference type="Gene3D" id="3.40.50.300">
    <property type="entry name" value="P-loop containing nucleotide triphosphate hydrolases"/>
    <property type="match status" value="1"/>
</dbReference>